<dbReference type="Proteomes" id="UP000271291">
    <property type="component" value="Chromosome"/>
</dbReference>
<organism evidence="4 6">
    <name type="scientific">Streptomyces griseoviridis</name>
    <dbReference type="NCBI Taxonomy" id="45398"/>
    <lineage>
        <taxon>Bacteria</taxon>
        <taxon>Bacillati</taxon>
        <taxon>Actinomycetota</taxon>
        <taxon>Actinomycetes</taxon>
        <taxon>Kitasatosporales</taxon>
        <taxon>Streptomycetaceae</taxon>
        <taxon>Streptomyces</taxon>
    </lineage>
</organism>
<gene>
    <name evidence="5" type="ORF">DDJ31_00130</name>
    <name evidence="4" type="ORF">ELQ87_39105</name>
</gene>
<dbReference type="EMBL" id="CP034687">
    <property type="protein sequence ID" value="AZS89590.1"/>
    <property type="molecule type" value="Genomic_DNA"/>
</dbReference>
<dbReference type="Gene3D" id="3.40.50.970">
    <property type="match status" value="1"/>
</dbReference>
<feature type="domain" description="Thiamine pyrophosphate enzyme TPP-binding" evidence="3">
    <location>
        <begin position="40"/>
        <end position="160"/>
    </location>
</feature>
<dbReference type="PANTHER" id="PTHR42818:SF1">
    <property type="entry name" value="SULFOPYRUVATE DECARBOXYLASE"/>
    <property type="match status" value="1"/>
</dbReference>
<evidence type="ECO:0000313" key="6">
    <source>
        <dbReference type="Proteomes" id="UP000271291"/>
    </source>
</evidence>
<keyword evidence="1" id="KW-0210">Decarboxylase</keyword>
<evidence type="ECO:0000256" key="1">
    <source>
        <dbReference type="ARBA" id="ARBA00022793"/>
    </source>
</evidence>
<reference evidence="5 7" key="1">
    <citation type="submission" date="2018-04" db="EMBL/GenBank/DDBJ databases">
        <title>Complete genome sequences of Streptomyces griseoviridis K61 and characterization of antagonistic properties of biological control agents.</title>
        <authorList>
            <person name="Mariita R.M."/>
            <person name="Sello J.K."/>
        </authorList>
    </citation>
    <scope>NUCLEOTIDE SEQUENCE [LARGE SCALE GENOMIC DNA]</scope>
    <source>
        <strain evidence="5 7">K61</strain>
    </source>
</reference>
<dbReference type="GO" id="GO:0030976">
    <property type="term" value="F:thiamine pyrophosphate binding"/>
    <property type="evidence" value="ECO:0007669"/>
    <property type="project" value="InterPro"/>
</dbReference>
<proteinExistence type="predicted"/>
<reference evidence="4 6" key="2">
    <citation type="submission" date="2018-12" db="EMBL/GenBank/DDBJ databases">
        <title>Streptomyces griseoviridis F1-27 complete genome.</title>
        <authorList>
            <person name="Mariita R.M."/>
            <person name="Sello J.K."/>
        </authorList>
    </citation>
    <scope>NUCLEOTIDE SEQUENCE [LARGE SCALE GENOMIC DNA]</scope>
    <source>
        <strain evidence="4 6">F1-27</strain>
    </source>
</reference>
<accession>A0A3Q9KXW2</accession>
<dbReference type="PANTHER" id="PTHR42818">
    <property type="entry name" value="SULFOPYRUVATE DECARBOXYLASE SUBUNIT ALPHA"/>
    <property type="match status" value="1"/>
</dbReference>
<name>A0A3Q9KXW2_STRGD</name>
<dbReference type="InterPro" id="IPR011766">
    <property type="entry name" value="TPP_enzyme_TPP-bd"/>
</dbReference>
<dbReference type="Pfam" id="PF02775">
    <property type="entry name" value="TPP_enzyme_C"/>
    <property type="match status" value="1"/>
</dbReference>
<dbReference type="GO" id="GO:0000287">
    <property type="term" value="F:magnesium ion binding"/>
    <property type="evidence" value="ECO:0007669"/>
    <property type="project" value="UniProtKB-ARBA"/>
</dbReference>
<dbReference type="EMBL" id="CP029078">
    <property type="protein sequence ID" value="QCN83572.1"/>
    <property type="molecule type" value="Genomic_DNA"/>
</dbReference>
<evidence type="ECO:0000313" key="5">
    <source>
        <dbReference type="EMBL" id="QCN83572.1"/>
    </source>
</evidence>
<sequence length="193" mass="19831">MTVVPFDKSTAIAEILATAPGIPTVFTTGFASRVAASLDDRPNHFYMTGSMGLALALGTGVAMASQQPTIVVDGDGSLLMNPATLLAVGTAPDLPLVHIVLDDGLYASTGGQPTPGRHAHLAGLATASGYQSVCEANNPSALRARLTTALDVPSAVFIHCPVQPDATPPRRRVTPDLPGVAMRFSQYVRGAAA</sequence>
<keyword evidence="2" id="KW-0456">Lyase</keyword>
<evidence type="ECO:0000313" key="7">
    <source>
        <dbReference type="Proteomes" id="UP000501753"/>
    </source>
</evidence>
<keyword evidence="7" id="KW-1185">Reference proteome</keyword>
<protein>
    <recommendedName>
        <fullName evidence="3">Thiamine pyrophosphate enzyme TPP-binding domain-containing protein</fullName>
    </recommendedName>
</protein>
<evidence type="ECO:0000259" key="3">
    <source>
        <dbReference type="Pfam" id="PF02775"/>
    </source>
</evidence>
<dbReference type="InterPro" id="IPR029061">
    <property type="entry name" value="THDP-binding"/>
</dbReference>
<dbReference type="OrthoDB" id="9785953at2"/>
<dbReference type="GO" id="GO:0016831">
    <property type="term" value="F:carboxy-lyase activity"/>
    <property type="evidence" value="ECO:0007669"/>
    <property type="project" value="UniProtKB-KW"/>
</dbReference>
<evidence type="ECO:0000256" key="2">
    <source>
        <dbReference type="ARBA" id="ARBA00023239"/>
    </source>
</evidence>
<dbReference type="AlphaFoldDB" id="A0A3Q9KXW2"/>
<evidence type="ECO:0000313" key="4">
    <source>
        <dbReference type="EMBL" id="AZS89590.1"/>
    </source>
</evidence>
<dbReference type="Proteomes" id="UP000501753">
    <property type="component" value="Chromosome"/>
</dbReference>
<dbReference type="RefSeq" id="WP_127182354.1">
    <property type="nucleotide sequence ID" value="NZ_CP029078.1"/>
</dbReference>
<dbReference type="InterPro" id="IPR051818">
    <property type="entry name" value="TPP_dependent_decarboxylase"/>
</dbReference>
<dbReference type="KEGG" id="sgd:ELQ87_39105"/>
<dbReference type="SUPFAM" id="SSF52518">
    <property type="entry name" value="Thiamin diphosphate-binding fold (THDP-binding)"/>
    <property type="match status" value="1"/>
</dbReference>